<evidence type="ECO:0000313" key="3">
    <source>
        <dbReference type="Proteomes" id="UP000015241"/>
    </source>
</evidence>
<reference evidence="2 3" key="1">
    <citation type="journal article" date="2012" name="Science">
        <title>The Paleozoic origin of enzymatic lignin decomposition reconstructed from 31 fungal genomes.</title>
        <authorList>
            <person name="Floudas D."/>
            <person name="Binder M."/>
            <person name="Riley R."/>
            <person name="Barry K."/>
            <person name="Blanchette R.A."/>
            <person name="Henrissat B."/>
            <person name="Martinez A.T."/>
            <person name="Otillar R."/>
            <person name="Spatafora J.W."/>
            <person name="Yadav J.S."/>
            <person name="Aerts A."/>
            <person name="Benoit I."/>
            <person name="Boyd A."/>
            <person name="Carlson A."/>
            <person name="Copeland A."/>
            <person name="Coutinho P.M."/>
            <person name="de Vries R.P."/>
            <person name="Ferreira P."/>
            <person name="Findley K."/>
            <person name="Foster B."/>
            <person name="Gaskell J."/>
            <person name="Glotzer D."/>
            <person name="Gorecki P."/>
            <person name="Heitman J."/>
            <person name="Hesse C."/>
            <person name="Hori C."/>
            <person name="Igarashi K."/>
            <person name="Jurgens J.A."/>
            <person name="Kallen N."/>
            <person name="Kersten P."/>
            <person name="Kohler A."/>
            <person name="Kuees U."/>
            <person name="Kumar T.K.A."/>
            <person name="Kuo A."/>
            <person name="LaButti K."/>
            <person name="Larrondo L.F."/>
            <person name="Lindquist E."/>
            <person name="Ling A."/>
            <person name="Lombard V."/>
            <person name="Lucas S."/>
            <person name="Lundell T."/>
            <person name="Martin R."/>
            <person name="McLaughlin D.J."/>
            <person name="Morgenstern I."/>
            <person name="Morin E."/>
            <person name="Murat C."/>
            <person name="Nagy L.G."/>
            <person name="Nolan M."/>
            <person name="Ohm R.A."/>
            <person name="Patyshakuliyeva A."/>
            <person name="Rokas A."/>
            <person name="Ruiz-Duenas F.J."/>
            <person name="Sabat G."/>
            <person name="Salamov A."/>
            <person name="Samejima M."/>
            <person name="Schmutz J."/>
            <person name="Slot J.C."/>
            <person name="St John F."/>
            <person name="Stenlid J."/>
            <person name="Sun H."/>
            <person name="Sun S."/>
            <person name="Syed K."/>
            <person name="Tsang A."/>
            <person name="Wiebenga A."/>
            <person name="Young D."/>
            <person name="Pisabarro A."/>
            <person name="Eastwood D.C."/>
            <person name="Martin F."/>
            <person name="Cullen D."/>
            <person name="Grigoriev I.V."/>
            <person name="Hibbett D.S."/>
        </authorList>
    </citation>
    <scope>NUCLEOTIDE SEQUENCE</scope>
    <source>
        <strain evidence="3">FP-58527</strain>
    </source>
</reference>
<dbReference type="AlphaFoldDB" id="S8DHQ7"/>
<sequence>MSSTHNTRARKASAATAKAAKPQAAKAAKGSKRDRSSSGVVERPVTMSAKERQLLDELKAKEALMAKQQAESHKAGVRSKAVAQTIAEASDEEDEQPVPKRRRLRVREESSADEAGGDGQGSQGSAAQEDMAAAEDSEDEPVQVKPTQRPKPRPIFKGKAVEPVATEDEGPDSEMRNEQPQEDDRSQAIGE</sequence>
<organism evidence="2 3">
    <name type="scientific">Fomitopsis schrenkii</name>
    <name type="common">Brown rot fungus</name>
    <dbReference type="NCBI Taxonomy" id="2126942"/>
    <lineage>
        <taxon>Eukaryota</taxon>
        <taxon>Fungi</taxon>
        <taxon>Dikarya</taxon>
        <taxon>Basidiomycota</taxon>
        <taxon>Agaricomycotina</taxon>
        <taxon>Agaricomycetes</taxon>
        <taxon>Polyporales</taxon>
        <taxon>Fomitopsis</taxon>
    </lineage>
</organism>
<accession>S8DHQ7</accession>
<feature type="compositionally biased region" description="Basic and acidic residues" evidence="1">
    <location>
        <begin position="173"/>
        <end position="191"/>
    </location>
</feature>
<dbReference type="OrthoDB" id="2808485at2759"/>
<evidence type="ECO:0000313" key="2">
    <source>
        <dbReference type="EMBL" id="EPS93101.1"/>
    </source>
</evidence>
<dbReference type="EMBL" id="KE504300">
    <property type="protein sequence ID" value="EPS93101.1"/>
    <property type="molecule type" value="Genomic_DNA"/>
</dbReference>
<feature type="compositionally biased region" description="Acidic residues" evidence="1">
    <location>
        <begin position="132"/>
        <end position="141"/>
    </location>
</feature>
<protein>
    <submittedName>
        <fullName evidence="2">Uncharacterized protein</fullName>
    </submittedName>
</protein>
<proteinExistence type="predicted"/>
<name>S8DHQ7_FOMSC</name>
<dbReference type="Proteomes" id="UP000015241">
    <property type="component" value="Unassembled WGS sequence"/>
</dbReference>
<feature type="compositionally biased region" description="Low complexity" evidence="1">
    <location>
        <begin position="12"/>
        <end position="28"/>
    </location>
</feature>
<feature type="compositionally biased region" description="Basic and acidic residues" evidence="1">
    <location>
        <begin position="65"/>
        <end position="74"/>
    </location>
</feature>
<gene>
    <name evidence="2" type="ORF">FOMPIDRAFT_1056294</name>
</gene>
<feature type="region of interest" description="Disordered" evidence="1">
    <location>
        <begin position="65"/>
        <end position="191"/>
    </location>
</feature>
<dbReference type="InParanoid" id="S8DHQ7"/>
<evidence type="ECO:0000256" key="1">
    <source>
        <dbReference type="SAM" id="MobiDB-lite"/>
    </source>
</evidence>
<keyword evidence="3" id="KW-1185">Reference proteome</keyword>
<feature type="region of interest" description="Disordered" evidence="1">
    <location>
        <begin position="1"/>
        <end position="53"/>
    </location>
</feature>
<dbReference type="HOGENOM" id="CLU_1421446_0_0_1"/>